<sequence>MNSSYSGLFLAEGTSDLPLARLVETPFLERDVPLRLSTPDFTKLPRVPKDLPRRRDYCVRDLLRSEPVVVLVVHRDADNAGSDARRTEILDAVASCSIAQEAIPVVPIRMTESWLLLDGAAIRQRAGNPRGRQPIPLPPPGEVERIGNPKERLQRCLLEAAAATGRRRREVRQRCNSHRRELLNGLDPAGPVSRLRGWREMVDEIDKVAARLGR</sequence>
<comment type="caution">
    <text evidence="1">The sequence shown here is derived from an EMBL/GenBank/DDBJ whole genome shotgun (WGS) entry which is preliminary data.</text>
</comment>
<dbReference type="EMBL" id="AUBJ02000001">
    <property type="protein sequence ID" value="MCP2333812.1"/>
    <property type="molecule type" value="Genomic_DNA"/>
</dbReference>
<reference evidence="1 2" key="1">
    <citation type="submission" date="2022-06" db="EMBL/GenBank/DDBJ databases">
        <title>Genomic Encyclopedia of Type Strains, Phase I: the one thousand microbial genomes (KMG-I) project.</title>
        <authorList>
            <person name="Kyrpides N."/>
        </authorList>
    </citation>
    <scope>NUCLEOTIDE SEQUENCE [LARGE SCALE GENOMIC DNA]</scope>
    <source>
        <strain evidence="1 2">DSM 43889</strain>
    </source>
</reference>
<dbReference type="Proteomes" id="UP000791080">
    <property type="component" value="Unassembled WGS sequence"/>
</dbReference>
<protein>
    <recommendedName>
        <fullName evidence="3">DUF4276 family protein</fullName>
    </recommendedName>
</protein>
<name>A0ABT1JN85_ACTCY</name>
<evidence type="ECO:0008006" key="3">
    <source>
        <dbReference type="Google" id="ProtNLM"/>
    </source>
</evidence>
<keyword evidence="2" id="KW-1185">Reference proteome</keyword>
<evidence type="ECO:0000313" key="2">
    <source>
        <dbReference type="Proteomes" id="UP000791080"/>
    </source>
</evidence>
<dbReference type="RefSeq" id="WP_051314014.1">
    <property type="nucleotide sequence ID" value="NZ_AUBJ02000001.1"/>
</dbReference>
<accession>A0ABT1JN85</accession>
<proteinExistence type="predicted"/>
<gene>
    <name evidence="1" type="ORF">G443_004082</name>
</gene>
<evidence type="ECO:0000313" key="1">
    <source>
        <dbReference type="EMBL" id="MCP2333812.1"/>
    </source>
</evidence>
<organism evidence="1 2">
    <name type="scientific">Actinoalloteichus caeruleus DSM 43889</name>
    <dbReference type="NCBI Taxonomy" id="1120930"/>
    <lineage>
        <taxon>Bacteria</taxon>
        <taxon>Bacillati</taxon>
        <taxon>Actinomycetota</taxon>
        <taxon>Actinomycetes</taxon>
        <taxon>Pseudonocardiales</taxon>
        <taxon>Pseudonocardiaceae</taxon>
        <taxon>Actinoalloteichus</taxon>
        <taxon>Actinoalloteichus cyanogriseus</taxon>
    </lineage>
</organism>